<reference evidence="3 4" key="1">
    <citation type="submission" date="2024-04" db="EMBL/GenBank/DDBJ databases">
        <title>Isolation of an actinomycete strain from pig manure.</title>
        <authorList>
            <person name="Gong T."/>
            <person name="Yu Z."/>
            <person name="An M."/>
            <person name="Wei C."/>
            <person name="Yang W."/>
            <person name="Liu L."/>
        </authorList>
    </citation>
    <scope>NUCLEOTIDE SEQUENCE [LARGE SCALE GENOMIC DNA]</scope>
    <source>
        <strain evidence="3 4">ZF39</strain>
    </source>
</reference>
<keyword evidence="2" id="KW-1133">Transmembrane helix</keyword>
<evidence type="ECO:0000256" key="1">
    <source>
        <dbReference type="SAM" id="MobiDB-lite"/>
    </source>
</evidence>
<keyword evidence="2" id="KW-0472">Membrane</keyword>
<feature type="transmembrane region" description="Helical" evidence="2">
    <location>
        <begin position="21"/>
        <end position="42"/>
    </location>
</feature>
<evidence type="ECO:0008006" key="5">
    <source>
        <dbReference type="Google" id="ProtNLM"/>
    </source>
</evidence>
<gene>
    <name evidence="3" type="ORF">AADG42_04945</name>
</gene>
<dbReference type="InterPro" id="IPR038144">
    <property type="entry name" value="IPI"/>
</dbReference>
<feature type="compositionally biased region" description="Low complexity" evidence="1">
    <location>
        <begin position="118"/>
        <end position="138"/>
    </location>
</feature>
<dbReference type="RefSeq" id="WP_425308110.1">
    <property type="nucleotide sequence ID" value="NZ_CP154795.1"/>
</dbReference>
<feature type="region of interest" description="Disordered" evidence="1">
    <location>
        <begin position="52"/>
        <end position="138"/>
    </location>
</feature>
<evidence type="ECO:0000313" key="3">
    <source>
        <dbReference type="EMBL" id="XAN06680.1"/>
    </source>
</evidence>
<protein>
    <recommendedName>
        <fullName evidence="5">Intracellular proteinase inhibitor BsuPI domain-containing protein</fullName>
    </recommendedName>
</protein>
<proteinExistence type="predicted"/>
<accession>A0ABZ3FNC8</accession>
<evidence type="ECO:0000256" key="2">
    <source>
        <dbReference type="SAM" id="Phobius"/>
    </source>
</evidence>
<keyword evidence="2" id="KW-0812">Transmembrane</keyword>
<feature type="compositionally biased region" description="Low complexity" evidence="1">
    <location>
        <begin position="52"/>
        <end position="73"/>
    </location>
</feature>
<evidence type="ECO:0000313" key="4">
    <source>
        <dbReference type="Proteomes" id="UP001442841"/>
    </source>
</evidence>
<name>A0ABZ3FNC8_9ACTN</name>
<dbReference type="Gene3D" id="2.60.40.2360">
    <property type="entry name" value="Intracellular proteinase inhibitor BsuPI"/>
    <property type="match status" value="1"/>
</dbReference>
<dbReference type="Proteomes" id="UP001442841">
    <property type="component" value="Chromosome"/>
</dbReference>
<dbReference type="EMBL" id="CP154795">
    <property type="protein sequence ID" value="XAN06680.1"/>
    <property type="molecule type" value="Genomic_DNA"/>
</dbReference>
<keyword evidence="4" id="KW-1185">Reference proteome</keyword>
<organism evidence="3 4">
    <name type="scientific">Ammonicoccus fulvus</name>
    <dbReference type="NCBI Taxonomy" id="3138240"/>
    <lineage>
        <taxon>Bacteria</taxon>
        <taxon>Bacillati</taxon>
        <taxon>Actinomycetota</taxon>
        <taxon>Actinomycetes</taxon>
        <taxon>Propionibacteriales</taxon>
        <taxon>Propionibacteriaceae</taxon>
        <taxon>Ammonicoccus</taxon>
    </lineage>
</organism>
<sequence length="267" mass="27516">MEGLLRPIGPEEERTYWIRRGLLLLVVVLLLIGLGFLISSLGQADGTRVEAEPVSTPAVAPAPAEPTSEAAETVVRDEAVPVPSSARTDGSDTVAATGGAPAAEEEPMPPEPANTFHQEPPQAAPVPQGQAAPQAEAAAVQPCDPAALRVAVETQAIKVGGSAQVRVSVTNTGQQACRLTVDKNNFALTVAAGDQQLWSGNDCVAAAPARAATLAPGVSMNWTAEWRGEKQSPQCQGNPEQVGPGDYVVKAELKGVPAVTAKQTVQA</sequence>